<dbReference type="PANTHER" id="PTHR30572:SF4">
    <property type="entry name" value="ABC TRANSPORTER PERMEASE YTRF"/>
    <property type="match status" value="1"/>
</dbReference>
<dbReference type="Proteomes" id="UP001595713">
    <property type="component" value="Unassembled WGS sequence"/>
</dbReference>
<evidence type="ECO:0000256" key="5">
    <source>
        <dbReference type="ARBA" id="ARBA00023136"/>
    </source>
</evidence>
<proteinExistence type="inferred from homology"/>
<organism evidence="10 11">
    <name type="scientific">Sphingomonas hylomeconis</name>
    <dbReference type="NCBI Taxonomy" id="1395958"/>
    <lineage>
        <taxon>Bacteria</taxon>
        <taxon>Pseudomonadati</taxon>
        <taxon>Pseudomonadota</taxon>
        <taxon>Alphaproteobacteria</taxon>
        <taxon>Sphingomonadales</taxon>
        <taxon>Sphingomonadaceae</taxon>
        <taxon>Sphingomonas</taxon>
    </lineage>
</organism>
<name>A0ABV7SWF4_9SPHN</name>
<evidence type="ECO:0000259" key="8">
    <source>
        <dbReference type="Pfam" id="PF02687"/>
    </source>
</evidence>
<comment type="similarity">
    <text evidence="6">Belongs to the ABC-4 integral membrane protein family.</text>
</comment>
<evidence type="ECO:0000256" key="6">
    <source>
        <dbReference type="ARBA" id="ARBA00038076"/>
    </source>
</evidence>
<dbReference type="Pfam" id="PF02687">
    <property type="entry name" value="FtsX"/>
    <property type="match status" value="1"/>
</dbReference>
<feature type="transmembrane region" description="Helical" evidence="7">
    <location>
        <begin position="328"/>
        <end position="357"/>
    </location>
</feature>
<comment type="subcellular location">
    <subcellularLocation>
        <location evidence="1">Cell membrane</location>
        <topology evidence="1">Multi-pass membrane protein</topology>
    </subcellularLocation>
</comment>
<protein>
    <submittedName>
        <fullName evidence="10">ABC transporter permease</fullName>
    </submittedName>
</protein>
<accession>A0ABV7SWF4</accession>
<sequence>MTAPRPAVWNPPPIALRLGDTLAEGWRNLRAQGRRSALALLGIVIGTAAIIAMLNSGHMAQRAALKLFAKLGVDMLQIQAASTGAAPAQLSRAAIEALPRHDRAVLQAVPLAIGRSAVRAHGLTADLATLAAPPALGALARLPIAAGRALRAIDDCTLATVLGAGAARALSAPAGAIAPGDTVLIGQYGYTVIGVLAPVAIETLDPVDYNLAALLPPGCAARVIPGGGPNALLVRLRDGAQGDAVGQRLIARFAAPGLSLTLLDARTILRTMQQQRAIQSRMLTAIGAVSLLVGGIGVMNVMLMSVMERRREIGLRAAIGATPADIGLLFLVEAMLLSAAGGVIGAALGGGIAYAIARGAGWTFALAPWTLALGPGAAGTIGLVFGLYPAIGAAGLAPIEALRAD</sequence>
<evidence type="ECO:0000256" key="3">
    <source>
        <dbReference type="ARBA" id="ARBA00022692"/>
    </source>
</evidence>
<reference evidence="11" key="1">
    <citation type="journal article" date="2019" name="Int. J. Syst. Evol. Microbiol.">
        <title>The Global Catalogue of Microorganisms (GCM) 10K type strain sequencing project: providing services to taxonomists for standard genome sequencing and annotation.</title>
        <authorList>
            <consortium name="The Broad Institute Genomics Platform"/>
            <consortium name="The Broad Institute Genome Sequencing Center for Infectious Disease"/>
            <person name="Wu L."/>
            <person name="Ma J."/>
        </authorList>
    </citation>
    <scope>NUCLEOTIDE SEQUENCE [LARGE SCALE GENOMIC DNA]</scope>
    <source>
        <strain evidence="11">KCTC 42739</strain>
    </source>
</reference>
<dbReference type="EMBL" id="JBHRXP010000004">
    <property type="protein sequence ID" value="MFC3580399.1"/>
    <property type="molecule type" value="Genomic_DNA"/>
</dbReference>
<evidence type="ECO:0000313" key="10">
    <source>
        <dbReference type="EMBL" id="MFC3580399.1"/>
    </source>
</evidence>
<keyword evidence="2" id="KW-1003">Cell membrane</keyword>
<dbReference type="InterPro" id="IPR050250">
    <property type="entry name" value="Macrolide_Exporter_MacB"/>
</dbReference>
<gene>
    <name evidence="10" type="ORF">ACFONA_09515</name>
</gene>
<evidence type="ECO:0000256" key="2">
    <source>
        <dbReference type="ARBA" id="ARBA00022475"/>
    </source>
</evidence>
<dbReference type="RefSeq" id="WP_261295027.1">
    <property type="nucleotide sequence ID" value="NZ_JANQBK010000012.1"/>
</dbReference>
<feature type="domain" description="MacB-like periplasmic core" evidence="9">
    <location>
        <begin position="36"/>
        <end position="250"/>
    </location>
</feature>
<feature type="transmembrane region" description="Helical" evidence="7">
    <location>
        <begin position="37"/>
        <end position="54"/>
    </location>
</feature>
<keyword evidence="5 7" id="KW-0472">Membrane</keyword>
<keyword evidence="4 7" id="KW-1133">Transmembrane helix</keyword>
<evidence type="ECO:0000256" key="7">
    <source>
        <dbReference type="SAM" id="Phobius"/>
    </source>
</evidence>
<evidence type="ECO:0000313" key="11">
    <source>
        <dbReference type="Proteomes" id="UP001595713"/>
    </source>
</evidence>
<feature type="transmembrane region" description="Helical" evidence="7">
    <location>
        <begin position="377"/>
        <end position="399"/>
    </location>
</feature>
<dbReference type="PANTHER" id="PTHR30572">
    <property type="entry name" value="MEMBRANE COMPONENT OF TRANSPORTER-RELATED"/>
    <property type="match status" value="1"/>
</dbReference>
<dbReference type="Pfam" id="PF12704">
    <property type="entry name" value="MacB_PCD"/>
    <property type="match status" value="1"/>
</dbReference>
<evidence type="ECO:0000256" key="1">
    <source>
        <dbReference type="ARBA" id="ARBA00004651"/>
    </source>
</evidence>
<feature type="transmembrane region" description="Helical" evidence="7">
    <location>
        <begin position="282"/>
        <end position="307"/>
    </location>
</feature>
<evidence type="ECO:0000256" key="4">
    <source>
        <dbReference type="ARBA" id="ARBA00022989"/>
    </source>
</evidence>
<dbReference type="InterPro" id="IPR025857">
    <property type="entry name" value="MacB_PCD"/>
</dbReference>
<evidence type="ECO:0000259" key="9">
    <source>
        <dbReference type="Pfam" id="PF12704"/>
    </source>
</evidence>
<feature type="domain" description="ABC3 transporter permease C-terminal" evidence="8">
    <location>
        <begin position="286"/>
        <end position="395"/>
    </location>
</feature>
<dbReference type="InterPro" id="IPR003838">
    <property type="entry name" value="ABC3_permease_C"/>
</dbReference>
<keyword evidence="11" id="KW-1185">Reference proteome</keyword>
<comment type="caution">
    <text evidence="10">The sequence shown here is derived from an EMBL/GenBank/DDBJ whole genome shotgun (WGS) entry which is preliminary data.</text>
</comment>
<keyword evidence="3 7" id="KW-0812">Transmembrane</keyword>